<protein>
    <submittedName>
        <fullName evidence="4">mTERF protein</fullName>
    </submittedName>
</protein>
<dbReference type="Pfam" id="PF02536">
    <property type="entry name" value="mTERF"/>
    <property type="match status" value="1"/>
</dbReference>
<evidence type="ECO:0000256" key="2">
    <source>
        <dbReference type="ARBA" id="ARBA00022472"/>
    </source>
</evidence>
<comment type="similarity">
    <text evidence="1">Belongs to the mTERF family.</text>
</comment>
<proteinExistence type="inferred from homology"/>
<dbReference type="InterPro" id="IPR038538">
    <property type="entry name" value="MTERF_sf"/>
</dbReference>
<reference evidence="4 5" key="1">
    <citation type="journal article" date="2018" name="Front. Plant Sci.">
        <title>Red Clover (Trifolium pratense) and Zigzag Clover (T. medium) - A Picture of Genomic Similarities and Differences.</title>
        <authorList>
            <person name="Dluhosova J."/>
            <person name="Istvanek J."/>
            <person name="Nedelnik J."/>
            <person name="Repkova J."/>
        </authorList>
    </citation>
    <scope>NUCLEOTIDE SEQUENCE [LARGE SCALE GENOMIC DNA]</scope>
    <source>
        <strain evidence="5">cv. 10/8</strain>
        <tissue evidence="4">Leaf</tissue>
    </source>
</reference>
<name>A0A392NTM8_9FABA</name>
<evidence type="ECO:0000313" key="4">
    <source>
        <dbReference type="EMBL" id="MCI03191.1"/>
    </source>
</evidence>
<organism evidence="4 5">
    <name type="scientific">Trifolium medium</name>
    <dbReference type="NCBI Taxonomy" id="97028"/>
    <lineage>
        <taxon>Eukaryota</taxon>
        <taxon>Viridiplantae</taxon>
        <taxon>Streptophyta</taxon>
        <taxon>Embryophyta</taxon>
        <taxon>Tracheophyta</taxon>
        <taxon>Spermatophyta</taxon>
        <taxon>Magnoliopsida</taxon>
        <taxon>eudicotyledons</taxon>
        <taxon>Gunneridae</taxon>
        <taxon>Pentapetalae</taxon>
        <taxon>rosids</taxon>
        <taxon>fabids</taxon>
        <taxon>Fabales</taxon>
        <taxon>Fabaceae</taxon>
        <taxon>Papilionoideae</taxon>
        <taxon>50 kb inversion clade</taxon>
        <taxon>NPAAA clade</taxon>
        <taxon>Hologalegina</taxon>
        <taxon>IRL clade</taxon>
        <taxon>Trifolieae</taxon>
        <taxon>Trifolium</taxon>
    </lineage>
</organism>
<dbReference type="PANTHER" id="PTHR13068:SF91">
    <property type="entry name" value="TRANSCRIPTION TERMINATION FACTOR FAMILY PROTEIN"/>
    <property type="match status" value="1"/>
</dbReference>
<dbReference type="SMART" id="SM00733">
    <property type="entry name" value="Mterf"/>
    <property type="match status" value="2"/>
</dbReference>
<keyword evidence="2" id="KW-0806">Transcription termination</keyword>
<accession>A0A392NTM8</accession>
<dbReference type="PANTHER" id="PTHR13068">
    <property type="entry name" value="CGI-12 PROTEIN-RELATED"/>
    <property type="match status" value="1"/>
</dbReference>
<dbReference type="EMBL" id="LXQA010051421">
    <property type="protein sequence ID" value="MCI03191.1"/>
    <property type="molecule type" value="Genomic_DNA"/>
</dbReference>
<dbReference type="InterPro" id="IPR003690">
    <property type="entry name" value="MTERF"/>
</dbReference>
<dbReference type="Gene3D" id="1.25.70.10">
    <property type="entry name" value="Transcription termination factor 3, mitochondrial"/>
    <property type="match status" value="1"/>
</dbReference>
<dbReference type="AlphaFoldDB" id="A0A392NTM8"/>
<comment type="caution">
    <text evidence="4">The sequence shown here is derived from an EMBL/GenBank/DDBJ whole genome shotgun (WGS) entry which is preliminary data.</text>
</comment>
<keyword evidence="2" id="KW-0804">Transcription</keyword>
<sequence>MFNTPPPYLYLKNQLTPSLCSLHFSDDSTSFAVSYLINNLGFSPQSASKLCSTYNFSFKTAQNPDSVLNVFRNHGFSDFQLRHIITKLPELLSCNPSKRVLPKFQFLLSKGASNSDIVNLVSKNPRFLTRSLENHIIPTYELLYRFLQSEEDTVALAIHKIYLLSHDPVPNNITMLVENGVRDSTIARLLQSQFR</sequence>
<dbReference type="FunFam" id="1.25.70.10:FF:000025">
    <property type="entry name" value="Uncharacterized protein"/>
    <property type="match status" value="1"/>
</dbReference>
<keyword evidence="2" id="KW-0805">Transcription regulation</keyword>
<evidence type="ECO:0000313" key="5">
    <source>
        <dbReference type="Proteomes" id="UP000265520"/>
    </source>
</evidence>
<dbReference type="GO" id="GO:0003676">
    <property type="term" value="F:nucleic acid binding"/>
    <property type="evidence" value="ECO:0007669"/>
    <property type="project" value="InterPro"/>
</dbReference>
<evidence type="ECO:0000256" key="3">
    <source>
        <dbReference type="ARBA" id="ARBA00022946"/>
    </source>
</evidence>
<feature type="non-terminal residue" evidence="4">
    <location>
        <position position="195"/>
    </location>
</feature>
<keyword evidence="3" id="KW-0809">Transit peptide</keyword>
<keyword evidence="5" id="KW-1185">Reference proteome</keyword>
<dbReference type="GO" id="GO:0006353">
    <property type="term" value="P:DNA-templated transcription termination"/>
    <property type="evidence" value="ECO:0007669"/>
    <property type="project" value="UniProtKB-KW"/>
</dbReference>
<evidence type="ECO:0000256" key="1">
    <source>
        <dbReference type="ARBA" id="ARBA00007692"/>
    </source>
</evidence>
<dbReference type="Proteomes" id="UP000265520">
    <property type="component" value="Unassembled WGS sequence"/>
</dbReference>